<dbReference type="AlphaFoldDB" id="A0A3B0WKH0"/>
<protein>
    <submittedName>
        <fullName evidence="2">FIG007317: Chromosome segregation protein SMC-like</fullName>
    </submittedName>
</protein>
<dbReference type="Pfam" id="PF13558">
    <property type="entry name" value="SbcC_Walker_B"/>
    <property type="match status" value="1"/>
</dbReference>
<name>A0A3B0WKH0_9ZZZZ</name>
<evidence type="ECO:0000256" key="1">
    <source>
        <dbReference type="SAM" id="Coils"/>
    </source>
</evidence>
<feature type="coiled-coil region" evidence="1">
    <location>
        <begin position="278"/>
        <end position="448"/>
    </location>
</feature>
<feature type="coiled-coil region" evidence="1">
    <location>
        <begin position="738"/>
        <end position="807"/>
    </location>
</feature>
<organism evidence="2">
    <name type="scientific">hydrothermal vent metagenome</name>
    <dbReference type="NCBI Taxonomy" id="652676"/>
    <lineage>
        <taxon>unclassified sequences</taxon>
        <taxon>metagenomes</taxon>
        <taxon>ecological metagenomes</taxon>
    </lineage>
</organism>
<feature type="coiled-coil region" evidence="1">
    <location>
        <begin position="628"/>
        <end position="699"/>
    </location>
</feature>
<dbReference type="EMBL" id="UOFF01000118">
    <property type="protein sequence ID" value="VAW55801.1"/>
    <property type="molecule type" value="Genomic_DNA"/>
</dbReference>
<dbReference type="SUPFAM" id="SSF52540">
    <property type="entry name" value="P-loop containing nucleoside triphosphate hydrolases"/>
    <property type="match status" value="1"/>
</dbReference>
<dbReference type="Pfam" id="PF13555">
    <property type="entry name" value="AAA_29"/>
    <property type="match status" value="1"/>
</dbReference>
<reference evidence="2" key="1">
    <citation type="submission" date="2018-06" db="EMBL/GenBank/DDBJ databases">
        <authorList>
            <person name="Zhirakovskaya E."/>
        </authorList>
    </citation>
    <scope>NUCLEOTIDE SEQUENCE</scope>
</reference>
<dbReference type="Gene3D" id="3.40.50.300">
    <property type="entry name" value="P-loop containing nucleotide triphosphate hydrolases"/>
    <property type="match status" value="2"/>
</dbReference>
<dbReference type="InterPro" id="IPR027417">
    <property type="entry name" value="P-loop_NTPase"/>
</dbReference>
<sequence>MSAQQALPGMNETETTPAYCLSQLEVFNWGPFSGLHRMAFDPAGCSLIGQTGSGKTTLVDAIMTLICAQPRYNLASTGGHESDRDLISYVRGVTGVGGEDDSIHTARPAQTITGISVELSQGESTLRLIALLWLDSSSTSQSDMKRLWLFDTSTIDANNNEPVYGLADYLQLLQEQGTRNFKLHFKELQGVLVTENKKAYLAQVRRFFEVGENAFVLLNRAAGLKQLNSIDELFRELVLDNRSAFKRAAEVANEFDDLTGIHAELEIAKQQQQSLLPVEKTEQQRAVANSKLNQLNELNDLLPQWYAHQAYRLWANEIAAQQHEIERCSLALEQHEQQAHQQQTLVDDCYQRYQKLGGASIEDLKRQIDDQHQQHIRLQQNARDYQQLCQTLTFKNELSREQLRVNQQQAETKLTTLNAELDELEHSREQQTQQTLNAEDQLNSLNKEISQVLATPDSSIPSDFRHFQQALAEELQISPQQIPYIGQCIEVQDKLWQGAIERAIGSHRLRLVVAPNDMHPALNWINQRNNRLHVRLLNSADYQQTRQPLDNGFCHKVKFKQDGQPAVVKNFLAGIDRHCVASADELKNQPYGLTREGLMSGKKGLFEKQDQRALNQGWITGFDNRSRLTELKQQQLDAKQLAEELRQQLEALKVHQQHLTQQKSLLVHLQTIDYSELNVADAEALLEQLKQRLSALQNPESDTAKAEQQWHEAKNTLTNIQETIQQLKISQGRAQDKKQEAHNKATRAKQRLAQSLTEKQIERLKADYAMVESDQREQLVDLEREAMHALQQKTTRQQQKLAALEGQLGRQMVNAKQKDTGALSEAGTELEDVAAYMEQLKQLTREALPDKLERFLHYLNQSSDQGVTQLLTRIENEVSVIEERIEELNATLREVDFQAGRYLQLLPQKVSHESLQTLHKAQRNLRSAALQDDQGESHYKALMALIQLLRDAVERKRTRPAQALLDPRYRLQFSVEIIERDSGTILETRTGSKGGSGGEKEIIASFILTASLSYALCPKNCKTPLFGTVILDEAFSKSSQAVAARIILALREFGLHPLFVTPNKEMRLLRTHTQSAVLVHRRQQQSSAVSLSWQEIDQHLKQQITKTKQT</sequence>
<gene>
    <name evidence="2" type="ORF">MNBD_GAMMA07-532</name>
</gene>
<proteinExistence type="predicted"/>
<evidence type="ECO:0000313" key="2">
    <source>
        <dbReference type="EMBL" id="VAW55801.1"/>
    </source>
</evidence>
<keyword evidence="1" id="KW-0175">Coiled coil</keyword>
<accession>A0A3B0WKH0</accession>